<dbReference type="PANTHER" id="PTHR46613:SF1">
    <property type="entry name" value="RADIAL SPOKE HEAD 10 HOMOLOG B-RELATED"/>
    <property type="match status" value="1"/>
</dbReference>
<dbReference type="EMBL" id="JABFUD020000024">
    <property type="protein sequence ID" value="KAI5060632.1"/>
    <property type="molecule type" value="Genomic_DNA"/>
</dbReference>
<comment type="caution">
    <text evidence="4">The sequence shown here is derived from an EMBL/GenBank/DDBJ whole genome shotgun (WGS) entry which is preliminary data.</text>
</comment>
<keyword evidence="5" id="KW-1185">Reference proteome</keyword>
<protein>
    <submittedName>
        <fullName evidence="4">Uncharacterized protein</fullName>
    </submittedName>
</protein>
<proteinExistence type="predicted"/>
<accession>A0A9D4U3E4</accession>
<evidence type="ECO:0000256" key="3">
    <source>
        <dbReference type="SAM" id="MobiDB-lite"/>
    </source>
</evidence>
<keyword evidence="2" id="KW-0966">Cell projection</keyword>
<evidence type="ECO:0000313" key="4">
    <source>
        <dbReference type="EMBL" id="KAI5060632.1"/>
    </source>
</evidence>
<reference evidence="4" key="1">
    <citation type="submission" date="2021-01" db="EMBL/GenBank/DDBJ databases">
        <title>Adiantum capillus-veneris genome.</title>
        <authorList>
            <person name="Fang Y."/>
            <person name="Liao Q."/>
        </authorList>
    </citation>
    <scope>NUCLEOTIDE SEQUENCE</scope>
    <source>
        <strain evidence="4">H3</strain>
        <tissue evidence="4">Leaf</tissue>
    </source>
</reference>
<evidence type="ECO:0000256" key="2">
    <source>
        <dbReference type="ARBA" id="ARBA00023273"/>
    </source>
</evidence>
<dbReference type="Proteomes" id="UP000886520">
    <property type="component" value="Chromosome 24"/>
</dbReference>
<gene>
    <name evidence="4" type="ORF">GOP47_0025052</name>
</gene>
<sequence length="415" mass="47113">MLENMSEACDMEKAHSTMHQAQFTRVNGPRTRKMVLDALLMKAEWFCEEIFSKIGCKKLYHSQTLVAFFFPLEAYLENEENPALLKERLSNVLLRHNSVLRDIYTHYSNSTKEENLTSPSPSKAMFLHQVWQLCYDANVVQCELGLAQIDWLLRPTETSWDDSSKIHKRDRQIIFREFRGAVITLAKTKFCSEDSLLDDKVDKLVRLHLAPVLSRDCEGTSSVLKDVDAMQTVFEGYAPQLQKLFFETLRGVGTSDDTILLRTLDLFSQRYKPQWGLQRERLLCALIKGLYQCDIGFGDDGAMYLDNDINFMEFQVAIYIYATAIKDQGANSEPLIMLNSFIKEAVIPNLSIDLDTLLNEDTIPNLPNINTKGADRNSPGKGARSVPGSKRSTPREGKLPQGAKSAPQTPLRKKT</sequence>
<dbReference type="GO" id="GO:0042995">
    <property type="term" value="C:cell projection"/>
    <property type="evidence" value="ECO:0007669"/>
    <property type="project" value="UniProtKB-SubCell"/>
</dbReference>
<evidence type="ECO:0000256" key="1">
    <source>
        <dbReference type="ARBA" id="ARBA00004316"/>
    </source>
</evidence>
<comment type="subcellular location">
    <subcellularLocation>
        <location evidence="1">Cell projection</location>
    </subcellularLocation>
</comment>
<evidence type="ECO:0000313" key="5">
    <source>
        <dbReference type="Proteomes" id="UP000886520"/>
    </source>
</evidence>
<organism evidence="4 5">
    <name type="scientific">Adiantum capillus-veneris</name>
    <name type="common">Maidenhair fern</name>
    <dbReference type="NCBI Taxonomy" id="13818"/>
    <lineage>
        <taxon>Eukaryota</taxon>
        <taxon>Viridiplantae</taxon>
        <taxon>Streptophyta</taxon>
        <taxon>Embryophyta</taxon>
        <taxon>Tracheophyta</taxon>
        <taxon>Polypodiopsida</taxon>
        <taxon>Polypodiidae</taxon>
        <taxon>Polypodiales</taxon>
        <taxon>Pteridineae</taxon>
        <taxon>Pteridaceae</taxon>
        <taxon>Vittarioideae</taxon>
        <taxon>Adiantum</taxon>
    </lineage>
</organism>
<dbReference type="PANTHER" id="PTHR46613">
    <property type="entry name" value="RADIAL SPOKE HEAD 10 HOMOLOG B-RELATED"/>
    <property type="match status" value="1"/>
</dbReference>
<feature type="region of interest" description="Disordered" evidence="3">
    <location>
        <begin position="366"/>
        <end position="415"/>
    </location>
</feature>
<name>A0A9D4U3E4_ADICA</name>
<dbReference type="AlphaFoldDB" id="A0A9D4U3E4"/>